<evidence type="ECO:0000256" key="1">
    <source>
        <dbReference type="SAM" id="MobiDB-lite"/>
    </source>
</evidence>
<keyword evidence="5" id="KW-1185">Reference proteome</keyword>
<dbReference type="SMART" id="SM00165">
    <property type="entry name" value="UBA"/>
    <property type="match status" value="1"/>
</dbReference>
<evidence type="ECO:0000313" key="5">
    <source>
        <dbReference type="Proteomes" id="UP001168990"/>
    </source>
</evidence>
<name>A0AA39KS48_9HYME</name>
<feature type="domain" description="Ubiquitin-like" evidence="3">
    <location>
        <begin position="5"/>
        <end position="79"/>
    </location>
</feature>
<dbReference type="InterPro" id="IPR000626">
    <property type="entry name" value="Ubiquitin-like_dom"/>
</dbReference>
<dbReference type="Gene3D" id="3.10.20.90">
    <property type="entry name" value="Phosphatidylinositol 3-kinase Catalytic Subunit, Chain A, domain 1"/>
    <property type="match status" value="1"/>
</dbReference>
<evidence type="ECO:0000259" key="3">
    <source>
        <dbReference type="PROSITE" id="PS50053"/>
    </source>
</evidence>
<feature type="domain" description="UBA" evidence="2">
    <location>
        <begin position="316"/>
        <end position="358"/>
    </location>
</feature>
<dbReference type="PROSITE" id="PS50053">
    <property type="entry name" value="UBIQUITIN_2"/>
    <property type="match status" value="1"/>
</dbReference>
<dbReference type="CDD" id="cd14326">
    <property type="entry name" value="UBA_UBL7"/>
    <property type="match status" value="1"/>
</dbReference>
<dbReference type="GO" id="GO:0031593">
    <property type="term" value="F:polyubiquitin modification-dependent protein binding"/>
    <property type="evidence" value="ECO:0007669"/>
    <property type="project" value="TreeGrafter"/>
</dbReference>
<gene>
    <name evidence="4" type="ORF">PV328_005007</name>
</gene>
<protein>
    <recommendedName>
        <fullName evidence="6">Ubiquitin-like protein 7</fullName>
    </recommendedName>
</protein>
<dbReference type="InterPro" id="IPR047878">
    <property type="entry name" value="UBL7_UBA"/>
</dbReference>
<dbReference type="GO" id="GO:0006511">
    <property type="term" value="P:ubiquitin-dependent protein catabolic process"/>
    <property type="evidence" value="ECO:0007669"/>
    <property type="project" value="TreeGrafter"/>
</dbReference>
<dbReference type="Gene3D" id="1.10.8.10">
    <property type="entry name" value="DNA helicase RuvA subunit, C-terminal domain"/>
    <property type="match status" value="1"/>
</dbReference>
<evidence type="ECO:0008006" key="6">
    <source>
        <dbReference type="Google" id="ProtNLM"/>
    </source>
</evidence>
<dbReference type="InterPro" id="IPR015940">
    <property type="entry name" value="UBA"/>
</dbReference>
<dbReference type="EMBL" id="JAQQBS010000002">
    <property type="protein sequence ID" value="KAK0171566.1"/>
    <property type="molecule type" value="Genomic_DNA"/>
</dbReference>
<comment type="caution">
    <text evidence="4">The sequence shown here is derived from an EMBL/GenBank/DDBJ whole genome shotgun (WGS) entry which is preliminary data.</text>
</comment>
<reference evidence="4" key="2">
    <citation type="submission" date="2023-03" db="EMBL/GenBank/DDBJ databases">
        <authorList>
            <person name="Inwood S.N."/>
            <person name="Skelly J.G."/>
            <person name="Guhlin J."/>
            <person name="Harrop T.W.R."/>
            <person name="Goldson S.G."/>
            <person name="Dearden P.K."/>
        </authorList>
    </citation>
    <scope>NUCLEOTIDE SEQUENCE</scope>
    <source>
        <strain evidence="4">Irish</strain>
        <tissue evidence="4">Whole body</tissue>
    </source>
</reference>
<dbReference type="Proteomes" id="UP001168990">
    <property type="component" value="Unassembled WGS sequence"/>
</dbReference>
<dbReference type="PANTHER" id="PTHR10677:SF25">
    <property type="entry name" value="UBIQUITIN-LIKE PROTEIN 7"/>
    <property type="match status" value="1"/>
</dbReference>
<dbReference type="PROSITE" id="PS50030">
    <property type="entry name" value="UBA"/>
    <property type="match status" value="1"/>
</dbReference>
<dbReference type="SUPFAM" id="SSF46934">
    <property type="entry name" value="UBA-like"/>
    <property type="match status" value="1"/>
</dbReference>
<reference evidence="4" key="1">
    <citation type="journal article" date="2023" name="bioRxiv">
        <title>Scaffold-level genome assemblies of two parasitoid biocontrol wasps reveal the parthenogenesis mechanism and an associated novel virus.</title>
        <authorList>
            <person name="Inwood S."/>
            <person name="Skelly J."/>
            <person name="Guhlin J."/>
            <person name="Harrop T."/>
            <person name="Goldson S."/>
            <person name="Dearden P."/>
        </authorList>
    </citation>
    <scope>NUCLEOTIDE SEQUENCE</scope>
    <source>
        <strain evidence="4">Irish</strain>
        <tissue evidence="4">Whole body</tissue>
    </source>
</reference>
<dbReference type="SUPFAM" id="SSF54236">
    <property type="entry name" value="Ubiquitin-like"/>
    <property type="match status" value="1"/>
</dbReference>
<dbReference type="Pfam" id="PF00240">
    <property type="entry name" value="ubiquitin"/>
    <property type="match status" value="1"/>
</dbReference>
<proteinExistence type="predicted"/>
<evidence type="ECO:0000313" key="4">
    <source>
        <dbReference type="EMBL" id="KAK0171566.1"/>
    </source>
</evidence>
<evidence type="ECO:0000259" key="2">
    <source>
        <dbReference type="PROSITE" id="PS50030"/>
    </source>
</evidence>
<organism evidence="4 5">
    <name type="scientific">Microctonus aethiopoides</name>
    <dbReference type="NCBI Taxonomy" id="144406"/>
    <lineage>
        <taxon>Eukaryota</taxon>
        <taxon>Metazoa</taxon>
        <taxon>Ecdysozoa</taxon>
        <taxon>Arthropoda</taxon>
        <taxon>Hexapoda</taxon>
        <taxon>Insecta</taxon>
        <taxon>Pterygota</taxon>
        <taxon>Neoptera</taxon>
        <taxon>Endopterygota</taxon>
        <taxon>Hymenoptera</taxon>
        <taxon>Apocrita</taxon>
        <taxon>Ichneumonoidea</taxon>
        <taxon>Braconidae</taxon>
        <taxon>Euphorinae</taxon>
        <taxon>Microctonus</taxon>
    </lineage>
</organism>
<feature type="region of interest" description="Disordered" evidence="1">
    <location>
        <begin position="214"/>
        <end position="241"/>
    </location>
</feature>
<sequence length="362" mass="38579">MRMELLLGVRLTSESLTTIKLNDVNVKSKVEDLKIETAERVELSKDLLEFIYCGCILEDDATLESCGLKNGAMIHVLKKNQLETPILAKSIPEGSLLQLANAFRSFNENPALRSALHRLSKRPEVIENIILTTPGLSDDSVAIAMLQDPDLMAHFTDPDTVKRIAELHPVLVEAAQLIAAAVHEEAHSTAASGPGPSSINVPSTAYSYSLDNLSDDEEMAGGDSSQSSDSAQPNVLSEFSSNSSTITTAQLAAALSRAGARNAFPLSNSSSLTSTTSLNSSVITTEMFSQAMQQAFAAAPNSVSGLPPIPPILPQSSDLQLQLTQMHEIGLQDDAVNVQALQFTNGDVQAAIELVFSGFNDS</sequence>
<feature type="compositionally biased region" description="Low complexity" evidence="1">
    <location>
        <begin position="221"/>
        <end position="232"/>
    </location>
</feature>
<dbReference type="InterPro" id="IPR009060">
    <property type="entry name" value="UBA-like_sf"/>
</dbReference>
<dbReference type="GO" id="GO:0005829">
    <property type="term" value="C:cytosol"/>
    <property type="evidence" value="ECO:0007669"/>
    <property type="project" value="TreeGrafter"/>
</dbReference>
<dbReference type="AlphaFoldDB" id="A0AA39KS48"/>
<dbReference type="InterPro" id="IPR015496">
    <property type="entry name" value="Ubiquilin"/>
</dbReference>
<dbReference type="InterPro" id="IPR029071">
    <property type="entry name" value="Ubiquitin-like_domsf"/>
</dbReference>
<dbReference type="PANTHER" id="PTHR10677">
    <property type="entry name" value="UBIQUILIN"/>
    <property type="match status" value="1"/>
</dbReference>
<accession>A0AA39KS48</accession>